<name>A0A9Q1HH81_HOLLE</name>
<organism evidence="2 3">
    <name type="scientific">Holothuria leucospilota</name>
    <name type="common">Black long sea cucumber</name>
    <name type="synonym">Mertensiothuria leucospilota</name>
    <dbReference type="NCBI Taxonomy" id="206669"/>
    <lineage>
        <taxon>Eukaryota</taxon>
        <taxon>Metazoa</taxon>
        <taxon>Echinodermata</taxon>
        <taxon>Eleutherozoa</taxon>
        <taxon>Echinozoa</taxon>
        <taxon>Holothuroidea</taxon>
        <taxon>Aspidochirotacea</taxon>
        <taxon>Aspidochirotida</taxon>
        <taxon>Holothuriidae</taxon>
        <taxon>Holothuria</taxon>
    </lineage>
</organism>
<accession>A0A9Q1HH81</accession>
<dbReference type="OrthoDB" id="421951at2759"/>
<dbReference type="Gene3D" id="3.90.1720.10">
    <property type="entry name" value="endopeptidase domain like (from Nostoc punctiforme)"/>
    <property type="match status" value="1"/>
</dbReference>
<comment type="caution">
    <text evidence="2">The sequence shown here is derived from an EMBL/GenBank/DDBJ whole genome shotgun (WGS) entry which is preliminary data.</text>
</comment>
<dbReference type="Pfam" id="PF04970">
    <property type="entry name" value="LRAT"/>
    <property type="match status" value="1"/>
</dbReference>
<reference evidence="2" key="1">
    <citation type="submission" date="2021-10" db="EMBL/GenBank/DDBJ databases">
        <title>Tropical sea cucumber genome reveals ecological adaptation and Cuvierian tubules defense mechanism.</title>
        <authorList>
            <person name="Chen T."/>
        </authorList>
    </citation>
    <scope>NUCLEOTIDE SEQUENCE</scope>
    <source>
        <strain evidence="2">Nanhai2018</strain>
        <tissue evidence="2">Muscle</tissue>
    </source>
</reference>
<gene>
    <name evidence="2" type="ORF">HOLleu_07701</name>
</gene>
<evidence type="ECO:0000259" key="1">
    <source>
        <dbReference type="Pfam" id="PF04970"/>
    </source>
</evidence>
<evidence type="ECO:0000313" key="2">
    <source>
        <dbReference type="EMBL" id="KAJ8044833.1"/>
    </source>
</evidence>
<dbReference type="InterPro" id="IPR007053">
    <property type="entry name" value="LRAT_dom"/>
</dbReference>
<dbReference type="Proteomes" id="UP001152320">
    <property type="component" value="Chromosome 3"/>
</dbReference>
<dbReference type="AlphaFoldDB" id="A0A9Q1HH81"/>
<feature type="domain" description="LRAT" evidence="1">
    <location>
        <begin position="78"/>
        <end position="121"/>
    </location>
</feature>
<evidence type="ECO:0000313" key="3">
    <source>
        <dbReference type="Proteomes" id="UP001152320"/>
    </source>
</evidence>
<protein>
    <recommendedName>
        <fullName evidence="1">LRAT domain-containing protein</fullName>
    </recommendedName>
</protein>
<keyword evidence="3" id="KW-1185">Reference proteome</keyword>
<proteinExistence type="predicted"/>
<sequence>MTRPILDHSDKMVKSIEELHIGDHAVIARWCLHPRCHFIIKDINKEEQTMIVLRFKHEKGVVEELIPFKKPVYKVIYEEYECFPPNEVIERAAKKKGKKTLEYNIFSNNCKSFARWCKTGRLPSGSLVRGYHQDENLNEEV</sequence>
<dbReference type="EMBL" id="JAIZAY010000003">
    <property type="protein sequence ID" value="KAJ8044833.1"/>
    <property type="molecule type" value="Genomic_DNA"/>
</dbReference>